<dbReference type="SUPFAM" id="SSF53448">
    <property type="entry name" value="Nucleotide-diphospho-sugar transferases"/>
    <property type="match status" value="1"/>
</dbReference>
<keyword evidence="7" id="KW-1185">Reference proteome</keyword>
<reference evidence="7" key="1">
    <citation type="submission" date="2017-04" db="EMBL/GenBank/DDBJ databases">
        <authorList>
            <person name="Varghese N."/>
            <person name="Submissions S."/>
        </authorList>
    </citation>
    <scope>NUCLEOTIDE SEQUENCE [LARGE SCALE GENOMIC DNA]</scope>
    <source>
        <strain evidence="7">DSM 16537</strain>
    </source>
</reference>
<dbReference type="Proteomes" id="UP000192333">
    <property type="component" value="Chromosome I"/>
</dbReference>
<keyword evidence="4" id="KW-0812">Transmembrane</keyword>
<protein>
    <recommendedName>
        <fullName evidence="5">Glycosyltransferase 2-like domain-containing protein</fullName>
    </recommendedName>
</protein>
<dbReference type="CDD" id="cd04186">
    <property type="entry name" value="GT_2_like_c"/>
    <property type="match status" value="1"/>
</dbReference>
<dbReference type="PANTHER" id="PTHR43179">
    <property type="entry name" value="RHAMNOSYLTRANSFERASE WBBL"/>
    <property type="match status" value="1"/>
</dbReference>
<evidence type="ECO:0000256" key="1">
    <source>
        <dbReference type="ARBA" id="ARBA00006739"/>
    </source>
</evidence>
<evidence type="ECO:0000259" key="5">
    <source>
        <dbReference type="Pfam" id="PF00535"/>
    </source>
</evidence>
<dbReference type="Pfam" id="PF00535">
    <property type="entry name" value="Glycos_transf_2"/>
    <property type="match status" value="1"/>
</dbReference>
<proteinExistence type="inferred from homology"/>
<feature type="transmembrane region" description="Helical" evidence="4">
    <location>
        <begin position="262"/>
        <end position="285"/>
    </location>
</feature>
<dbReference type="GO" id="GO:0016757">
    <property type="term" value="F:glycosyltransferase activity"/>
    <property type="evidence" value="ECO:0007669"/>
    <property type="project" value="UniProtKB-KW"/>
</dbReference>
<keyword evidence="2" id="KW-0328">Glycosyltransferase</keyword>
<comment type="similarity">
    <text evidence="1">Belongs to the glycosyltransferase 2 family.</text>
</comment>
<keyword evidence="4" id="KW-1133">Transmembrane helix</keyword>
<gene>
    <name evidence="6" type="ORF">SAMN00777080_0681</name>
</gene>
<name>A0A1W2H041_9BACT</name>
<organism evidence="6 7">
    <name type="scientific">Aquiflexum balticum DSM 16537</name>
    <dbReference type="NCBI Taxonomy" id="758820"/>
    <lineage>
        <taxon>Bacteria</taxon>
        <taxon>Pseudomonadati</taxon>
        <taxon>Bacteroidota</taxon>
        <taxon>Cytophagia</taxon>
        <taxon>Cytophagales</taxon>
        <taxon>Cyclobacteriaceae</taxon>
        <taxon>Aquiflexum</taxon>
    </lineage>
</organism>
<evidence type="ECO:0000256" key="2">
    <source>
        <dbReference type="ARBA" id="ARBA00022676"/>
    </source>
</evidence>
<evidence type="ECO:0000313" key="6">
    <source>
        <dbReference type="EMBL" id="SMD42144.1"/>
    </source>
</evidence>
<accession>A0A1W2H041</accession>
<dbReference type="InterPro" id="IPR029044">
    <property type="entry name" value="Nucleotide-diphossugar_trans"/>
</dbReference>
<dbReference type="AlphaFoldDB" id="A0A1W2H041"/>
<keyword evidence="4" id="KW-0472">Membrane</keyword>
<dbReference type="EMBL" id="LT838813">
    <property type="protein sequence ID" value="SMD42144.1"/>
    <property type="molecule type" value="Genomic_DNA"/>
</dbReference>
<dbReference type="RefSeq" id="WP_084118979.1">
    <property type="nucleotide sequence ID" value="NZ_LT838813.1"/>
</dbReference>
<dbReference type="STRING" id="758820.SAMN00777080_0681"/>
<dbReference type="PANTHER" id="PTHR43179:SF12">
    <property type="entry name" value="GALACTOFURANOSYLTRANSFERASE GLFT2"/>
    <property type="match status" value="1"/>
</dbReference>
<feature type="domain" description="Glycosyltransferase 2-like" evidence="5">
    <location>
        <begin position="11"/>
        <end position="149"/>
    </location>
</feature>
<sequence>MKSEGNPSVGIVVINWNSFGHTHQCLLSLKKVTYPNFKVFIVDNGSSDGSGKQLEEKHGDFARFIFHHENAGFAGGNNIGIAEVIKQGYDYVMLLNNDTESEPDFLDHLVNRLEKNPSFGAVQPKFFFLLEKNKIWNAGGKFISFLGMTRTIGYNQPDLEKYNQPKTIDWITGCGFLVSSAIVKEVGMLNEKFFIYYEDVDWSFRIRKAGYKLAYEPKSVVYHEAGMAQKSKVKKEEGYVNPFVHYLRSRNQVWLLRKYTPWYYVPTVTLFVGAKYLSFMGYFLFRKRFKKLTFAAKGLKEGIFHEGI</sequence>
<dbReference type="Gene3D" id="3.90.550.10">
    <property type="entry name" value="Spore Coat Polysaccharide Biosynthesis Protein SpsA, Chain A"/>
    <property type="match status" value="1"/>
</dbReference>
<evidence type="ECO:0000256" key="4">
    <source>
        <dbReference type="SAM" id="Phobius"/>
    </source>
</evidence>
<dbReference type="OrthoDB" id="9771846at2"/>
<keyword evidence="3" id="KW-0808">Transferase</keyword>
<evidence type="ECO:0000313" key="7">
    <source>
        <dbReference type="Proteomes" id="UP000192333"/>
    </source>
</evidence>
<evidence type="ECO:0000256" key="3">
    <source>
        <dbReference type="ARBA" id="ARBA00022679"/>
    </source>
</evidence>
<dbReference type="InterPro" id="IPR001173">
    <property type="entry name" value="Glyco_trans_2-like"/>
</dbReference>